<feature type="compositionally biased region" description="Low complexity" evidence="1">
    <location>
        <begin position="1067"/>
        <end position="1082"/>
    </location>
</feature>
<dbReference type="GO" id="GO:0043130">
    <property type="term" value="F:ubiquitin binding"/>
    <property type="evidence" value="ECO:0007669"/>
    <property type="project" value="InterPro"/>
</dbReference>
<dbReference type="InterPro" id="IPR036063">
    <property type="entry name" value="Smr_dom_sf"/>
</dbReference>
<evidence type="ECO:0000259" key="2">
    <source>
        <dbReference type="PROSITE" id="PS50828"/>
    </source>
</evidence>
<dbReference type="Proteomes" id="UP001347796">
    <property type="component" value="Unassembled WGS sequence"/>
</dbReference>
<organism evidence="4 5">
    <name type="scientific">Patella caerulea</name>
    <name type="common">Rayed Mediterranean limpet</name>
    <dbReference type="NCBI Taxonomy" id="87958"/>
    <lineage>
        <taxon>Eukaryota</taxon>
        <taxon>Metazoa</taxon>
        <taxon>Spiralia</taxon>
        <taxon>Lophotrochozoa</taxon>
        <taxon>Mollusca</taxon>
        <taxon>Gastropoda</taxon>
        <taxon>Patellogastropoda</taxon>
        <taxon>Patelloidea</taxon>
        <taxon>Patellidae</taxon>
        <taxon>Patella</taxon>
    </lineage>
</organism>
<evidence type="ECO:0000256" key="1">
    <source>
        <dbReference type="SAM" id="MobiDB-lite"/>
    </source>
</evidence>
<proteinExistence type="predicted"/>
<dbReference type="PANTHER" id="PTHR46535:SF1">
    <property type="entry name" value="NEDD4-BINDING PROTEIN 2"/>
    <property type="match status" value="1"/>
</dbReference>
<dbReference type="GO" id="GO:0004519">
    <property type="term" value="F:endonuclease activity"/>
    <property type="evidence" value="ECO:0007669"/>
    <property type="project" value="TreeGrafter"/>
</dbReference>
<dbReference type="InterPro" id="IPR052772">
    <property type="entry name" value="Endo/PolyKinase_Domain-Protein"/>
</dbReference>
<dbReference type="InterPro" id="IPR027417">
    <property type="entry name" value="P-loop_NTPase"/>
</dbReference>
<feature type="region of interest" description="Disordered" evidence="1">
    <location>
        <begin position="210"/>
        <end position="239"/>
    </location>
</feature>
<dbReference type="Gene3D" id="3.40.50.300">
    <property type="entry name" value="P-loop containing nucleotide triphosphate hydrolases"/>
    <property type="match status" value="1"/>
</dbReference>
<accession>A0AAN8JCL0</accession>
<dbReference type="SUPFAM" id="SSF160443">
    <property type="entry name" value="SMR domain-like"/>
    <property type="match status" value="1"/>
</dbReference>
<evidence type="ECO:0000313" key="4">
    <source>
        <dbReference type="EMBL" id="KAK6173334.1"/>
    </source>
</evidence>
<dbReference type="SMART" id="SM00463">
    <property type="entry name" value="SMR"/>
    <property type="match status" value="1"/>
</dbReference>
<feature type="region of interest" description="Disordered" evidence="1">
    <location>
        <begin position="516"/>
        <end position="541"/>
    </location>
</feature>
<dbReference type="PROSITE" id="PS51140">
    <property type="entry name" value="CUE"/>
    <property type="match status" value="1"/>
</dbReference>
<dbReference type="EMBL" id="JAZGQO010000011">
    <property type="protein sequence ID" value="KAK6173334.1"/>
    <property type="molecule type" value="Genomic_DNA"/>
</dbReference>
<feature type="region of interest" description="Disordered" evidence="1">
    <location>
        <begin position="986"/>
        <end position="1092"/>
    </location>
</feature>
<feature type="compositionally biased region" description="Polar residues" evidence="1">
    <location>
        <begin position="863"/>
        <end position="875"/>
    </location>
</feature>
<evidence type="ECO:0000313" key="5">
    <source>
        <dbReference type="Proteomes" id="UP001347796"/>
    </source>
</evidence>
<sequence>MSKHQRNRSSSPQKKVKGPIPIVLDKSPTKKEQIQMLQTVKEMFDGQIDPDVIRMVLIEKSWIVEEAVEFLSSMVPSSDKPLKTSSLSELDLIAFSLLDTVEPTSEVVQSQQQILDGVEATVVSSATSSAVNESLLNQDVFLMATETNRGEKIKSHKNVALSSIAKSSTDSSMSTTTLVKKENRKIKEKAPVHVHASDLDNKLPQKFIKSHVKGNNSSTSPKSMSSKDSRATESSSLGTSITLVRDTKEDKTKVEMQNGFNFDAFNKFIPQSNPVTEDSLQSYMALYGGSFGLSSEVLNASATCTLTGPLVDHFSHVNTCNSIDKQQTENRQITGVDKCKPDNTCHIHDNSTCKTRPNTCDDDAKSGKDFISSKPILGELPKGYIKKTKGQHEHLNIVKNRDKTLEEVTNTGFKKDYDQSKSNYSSIMDDSSIVMAYKHLPVTTSTSVTYDRLKDMVGNTKYETSNTTVNTKFDTTDLKQLSPRAPVFVPQQPGIHCDKLESSSYLGEPFFMMPKGPHFSPPHQRSTNSPRPSTPNCLRPKFPPKLHYGQKYPHVPFPRMPYIPKTMPEISDDGFVRVVNKHAYHHMNNKKVLSPRELLTNFLKEGKLVLVLLRGLPGSGKSHLAREIVGNGIILSTDDYFIKDGIYMFEPNDLTTAHTWNKQRAINAMEAGTNPVIIDNTNTKIWEMKPYAKSASQNGYNIVIIEPDTPWKFKARELQAKNIHGVSKDVINKMKDRYDKNVTVEQLLSTNTDRSIPTQLKSPEEKTIQPQPTIVNQNEMVKVGEMKKTIRVLKKENNDNSELEKNVDDTDLISNIKKESIEDSKNSFQNNLEKVDSNKTNNSCHIKPKTEMTEISQLHSTSDLFWSNPGDTNTFVKPLSPKPKRNKRVRNKSSENDQTDGTTESTDIKVEKSENTCNDFNHNSEKIDPVQSKHNADQENLSDHSQESGTDEFHDAVLGPDLINTKGGCGVANTFSIEKQNQVAAEVSETLKESEKNEMEFRDKEGKGDGGDVDKKEKENQVAAEVSETLKESEKNEMGFCDKEGKGDGGEVDKKDLVSSVIDSSGKSDNTSDSASASNSPKPKSRKKRKNRVALIDKELKNKFKSQTWNSFAIDENQNTSIVIPLVSDVKKETIETCDASTHTDGSHLDESKKDFLKTMIAKSRDINEFTPIKDNSSVNKRVNKLDRGSNTDNILSYLQPNLDFLRNSFPDLSERSRQEVLEMCHNDVEWAINLILDCDSLCLTSCDKEEIATEMLKLSKSGSLSRSDDIQSVKNINNTSPTSLFDICRKNIELYKLETNEIQNDLIRNGMKRLQQIETHGLKRMRSVSQDDVDNDLKGTSGRRVNKTIVNNPDYYTSMSYFLNEDRLQCEGVLESTNALEMLAGYDDSSNDSNEEYVNEIQGQRLTFGNESSSSPLEISSLQHPQQLTEKCSIDINSGKDFISTSNSAVTENSSVCVDSINTQNQSKTSKEKAESGLQTGDDIVTELSISLSSDFVHQLEQLFGRIIPAHSKSKSEDQEVFLDLKAAKQIHRCLKSTIANGSIEKKRQLMNDEALARIIQEDEDKKTENTKRKVKRKNKGVSLGDIIQEELDRQVVREKHQKYLESTGDHIAIATKLKRQKLLEKFPGLEEGLFEEIFQANGYSYEDTDTAIKSVIGPVMTPGAEEEYYKKLIDEAKQKSLLDLLETPSYKQVRHREYQRFDSDDVNYQELRGEANLHHMLRQNCFIKAKEAFQRGMPEVSSFYAQQGHLHSTKVKEANKRASQKILDMRRSEVQDGMTLDLHGFHVDEAISVLNKVIAQKERENYLRPERRRTHFFVITGRGLNSRGGVAKIRPAIINFLSSNNFRYAEEKPGFFRIQLRDKNL</sequence>
<dbReference type="InterPro" id="IPR013899">
    <property type="entry name" value="DUF1771"/>
</dbReference>
<feature type="compositionally biased region" description="Basic and acidic residues" evidence="1">
    <location>
        <begin position="934"/>
        <end position="953"/>
    </location>
</feature>
<dbReference type="Pfam" id="PF08590">
    <property type="entry name" value="DUF1771"/>
    <property type="match status" value="1"/>
</dbReference>
<gene>
    <name evidence="4" type="ORF">SNE40_016805</name>
</gene>
<dbReference type="GO" id="GO:0005634">
    <property type="term" value="C:nucleus"/>
    <property type="evidence" value="ECO:0007669"/>
    <property type="project" value="TreeGrafter"/>
</dbReference>
<dbReference type="PROSITE" id="PS50828">
    <property type="entry name" value="SMR"/>
    <property type="match status" value="1"/>
</dbReference>
<evidence type="ECO:0008006" key="6">
    <source>
        <dbReference type="Google" id="ProtNLM"/>
    </source>
</evidence>
<dbReference type="SMART" id="SM01162">
    <property type="entry name" value="DUF1771"/>
    <property type="match status" value="1"/>
</dbReference>
<keyword evidence="5" id="KW-1185">Reference proteome</keyword>
<dbReference type="PANTHER" id="PTHR46535">
    <property type="entry name" value="NEDD4-BINDING PROTEIN 2"/>
    <property type="match status" value="1"/>
</dbReference>
<dbReference type="InterPro" id="IPR002625">
    <property type="entry name" value="Smr_dom"/>
</dbReference>
<comment type="caution">
    <text evidence="4">The sequence shown here is derived from an EMBL/GenBank/DDBJ whole genome shotgun (WGS) entry which is preliminary data.</text>
</comment>
<dbReference type="Gene3D" id="3.30.1370.110">
    <property type="match status" value="1"/>
</dbReference>
<feature type="compositionally biased region" description="Polar residues" evidence="1">
    <location>
        <begin position="826"/>
        <end position="844"/>
    </location>
</feature>
<evidence type="ECO:0000259" key="3">
    <source>
        <dbReference type="PROSITE" id="PS51140"/>
    </source>
</evidence>
<dbReference type="SUPFAM" id="SSF52540">
    <property type="entry name" value="P-loop containing nucleoside triphosphate hydrolases"/>
    <property type="match status" value="1"/>
</dbReference>
<dbReference type="Pfam" id="PF13671">
    <property type="entry name" value="AAA_33"/>
    <property type="match status" value="1"/>
</dbReference>
<feature type="region of interest" description="Disordered" evidence="1">
    <location>
        <begin position="863"/>
        <end position="953"/>
    </location>
</feature>
<feature type="domain" description="Smr" evidence="2">
    <location>
        <begin position="1782"/>
        <end position="1863"/>
    </location>
</feature>
<feature type="compositionally biased region" description="Basic residues" evidence="1">
    <location>
        <begin position="1083"/>
        <end position="1092"/>
    </location>
</feature>
<name>A0AAN8JCL0_PATCE</name>
<feature type="domain" description="CUE" evidence="3">
    <location>
        <begin position="1198"/>
        <end position="1242"/>
    </location>
</feature>
<dbReference type="InterPro" id="IPR003892">
    <property type="entry name" value="CUE"/>
</dbReference>
<feature type="region of interest" description="Disordered" evidence="1">
    <location>
        <begin position="823"/>
        <end position="845"/>
    </location>
</feature>
<feature type="compositionally biased region" description="Basic and acidic residues" evidence="1">
    <location>
        <begin position="989"/>
        <end position="1020"/>
    </location>
</feature>
<protein>
    <recommendedName>
        <fullName evidence="6">Smr domain-containing protein</fullName>
    </recommendedName>
</protein>
<feature type="compositionally biased region" description="Polar residues" evidence="1">
    <location>
        <begin position="523"/>
        <end position="536"/>
    </location>
</feature>
<reference evidence="4 5" key="1">
    <citation type="submission" date="2024-01" db="EMBL/GenBank/DDBJ databases">
        <title>The genome of the rayed Mediterranean limpet Patella caerulea (Linnaeus, 1758).</title>
        <authorList>
            <person name="Anh-Thu Weber A."/>
            <person name="Halstead-Nussloch G."/>
        </authorList>
    </citation>
    <scope>NUCLEOTIDE SEQUENCE [LARGE SCALE GENOMIC DNA]</scope>
    <source>
        <strain evidence="4">AATW-2023a</strain>
        <tissue evidence="4">Whole specimen</tissue>
    </source>
</reference>
<feature type="compositionally biased region" description="Basic and acidic residues" evidence="1">
    <location>
        <begin position="1028"/>
        <end position="1057"/>
    </location>
</feature>
<feature type="compositionally biased region" description="Basic residues" evidence="1">
    <location>
        <begin position="882"/>
        <end position="891"/>
    </location>
</feature>
<feature type="region of interest" description="Disordered" evidence="1">
    <location>
        <begin position="1"/>
        <end position="21"/>
    </location>
</feature>
<dbReference type="CDD" id="cd14279">
    <property type="entry name" value="CUE"/>
    <property type="match status" value="1"/>
</dbReference>